<dbReference type="Gene3D" id="3.30.559.10">
    <property type="entry name" value="Chloramphenicol acetyltransferase-like domain"/>
    <property type="match status" value="1"/>
</dbReference>
<sequence>MAKFKILDIDNWNRREHYHFFKSFDEPFYGLTADVKCTGGYKWCKANEESFSLFYMHSILKAVNSVKAFRLRITDEDKVVEFESIGISSTVLRDDKTFGFSNIAYNDDFKVFNKMVNKEFERVKNSSGLDVSKNTIDVIHFSSIPWVKFTSISHARTFGTKDSCPKISVGKLTDISGEKVIPVSVHVHHALVDGYDVGLFFQALENNLNQY</sequence>
<dbReference type="PIRSF" id="PIRSF000440">
    <property type="entry name" value="CAT"/>
    <property type="match status" value="1"/>
</dbReference>
<gene>
    <name evidence="2" type="ORF">HH304_07655</name>
</gene>
<dbReference type="Pfam" id="PF00302">
    <property type="entry name" value="CAT"/>
    <property type="match status" value="1"/>
</dbReference>
<dbReference type="AlphaFoldDB" id="A0A848J148"/>
<name>A0A848J148_9BACT</name>
<dbReference type="InterPro" id="IPR023213">
    <property type="entry name" value="CAT-like_dom_sf"/>
</dbReference>
<dbReference type="GO" id="GO:0008811">
    <property type="term" value="F:chloramphenicol O-acetyltransferase activity"/>
    <property type="evidence" value="ECO:0007669"/>
    <property type="project" value="InterPro"/>
</dbReference>
<keyword evidence="2" id="KW-0808">Transferase</keyword>
<dbReference type="PANTHER" id="PTHR38474">
    <property type="entry name" value="SLR0299 PROTEIN"/>
    <property type="match status" value="1"/>
</dbReference>
<dbReference type="SMART" id="SM01059">
    <property type="entry name" value="CAT"/>
    <property type="match status" value="1"/>
</dbReference>
<dbReference type="InterPro" id="IPR001707">
    <property type="entry name" value="Cmp_AcTrfase"/>
</dbReference>
<protein>
    <submittedName>
        <fullName evidence="2">Chloramphenicol acetyltransferase</fullName>
    </submittedName>
</protein>
<feature type="active site" description="Proton acceptor" evidence="1">
    <location>
        <position position="189"/>
    </location>
</feature>
<accession>A0A848J148</accession>
<dbReference type="SUPFAM" id="SSF52777">
    <property type="entry name" value="CoA-dependent acyltransferases"/>
    <property type="match status" value="1"/>
</dbReference>
<dbReference type="Proteomes" id="UP000559010">
    <property type="component" value="Unassembled WGS sequence"/>
</dbReference>
<evidence type="ECO:0000313" key="2">
    <source>
        <dbReference type="EMBL" id="NMM48270.1"/>
    </source>
</evidence>
<evidence type="ECO:0000256" key="1">
    <source>
        <dbReference type="PIRSR" id="PIRSR000440-1"/>
    </source>
</evidence>
<organism evidence="2 3">
    <name type="scientific">Marinigracilibium pacificum</name>
    <dbReference type="NCBI Taxonomy" id="2729599"/>
    <lineage>
        <taxon>Bacteria</taxon>
        <taxon>Pseudomonadati</taxon>
        <taxon>Bacteroidota</taxon>
        <taxon>Cytophagia</taxon>
        <taxon>Cytophagales</taxon>
        <taxon>Flammeovirgaceae</taxon>
        <taxon>Marinigracilibium</taxon>
    </lineage>
</organism>
<comment type="caution">
    <text evidence="2">The sequence shown here is derived from an EMBL/GenBank/DDBJ whole genome shotgun (WGS) entry which is preliminary data.</text>
</comment>
<dbReference type="PANTHER" id="PTHR38474:SF1">
    <property type="entry name" value="SLR0299 PROTEIN"/>
    <property type="match status" value="1"/>
</dbReference>
<evidence type="ECO:0000313" key="3">
    <source>
        <dbReference type="Proteomes" id="UP000559010"/>
    </source>
</evidence>
<keyword evidence="3" id="KW-1185">Reference proteome</keyword>
<proteinExistence type="predicted"/>
<dbReference type="EMBL" id="JABBNU010000004">
    <property type="protein sequence ID" value="NMM48270.1"/>
    <property type="molecule type" value="Genomic_DNA"/>
</dbReference>
<dbReference type="RefSeq" id="WP_169679823.1">
    <property type="nucleotide sequence ID" value="NZ_JABBNU010000004.1"/>
</dbReference>
<reference evidence="2 3" key="1">
    <citation type="submission" date="2020-04" db="EMBL/GenBank/DDBJ databases">
        <title>Flammeovirgaceae bacterium KN852 isolated from deep sea.</title>
        <authorList>
            <person name="Zhang D.-C."/>
        </authorList>
    </citation>
    <scope>NUCLEOTIDE SEQUENCE [LARGE SCALE GENOMIC DNA]</scope>
    <source>
        <strain evidence="2 3">KN852</strain>
    </source>
</reference>